<keyword evidence="10" id="KW-1185">Reference proteome</keyword>
<evidence type="ECO:0000256" key="6">
    <source>
        <dbReference type="ARBA" id="ARBA00022833"/>
    </source>
</evidence>
<dbReference type="Pfam" id="PF16123">
    <property type="entry name" value="HAGH_C"/>
    <property type="match status" value="1"/>
</dbReference>
<dbReference type="EMBL" id="PYGI01000005">
    <property type="protein sequence ID" value="PSL15176.1"/>
    <property type="molecule type" value="Genomic_DNA"/>
</dbReference>
<feature type="binding site" evidence="7">
    <location>
        <position position="61"/>
    </location>
    <ligand>
        <name>Zn(2+)</name>
        <dbReference type="ChEBI" id="CHEBI:29105"/>
        <label>2</label>
    </ligand>
</feature>
<evidence type="ECO:0000256" key="3">
    <source>
        <dbReference type="ARBA" id="ARBA00006759"/>
    </source>
</evidence>
<organism evidence="9 10">
    <name type="scientific">Marinobacterium halophilum</name>
    <dbReference type="NCBI Taxonomy" id="267374"/>
    <lineage>
        <taxon>Bacteria</taxon>
        <taxon>Pseudomonadati</taxon>
        <taxon>Pseudomonadota</taxon>
        <taxon>Gammaproteobacteria</taxon>
        <taxon>Oceanospirillales</taxon>
        <taxon>Oceanospirillaceae</taxon>
        <taxon>Marinobacterium</taxon>
    </lineage>
</organism>
<dbReference type="InterPro" id="IPR001279">
    <property type="entry name" value="Metallo-B-lactamas"/>
</dbReference>
<comment type="catalytic activity">
    <reaction evidence="1 7">
        <text>an S-(2-hydroxyacyl)glutathione + H2O = a 2-hydroxy carboxylate + glutathione + H(+)</text>
        <dbReference type="Rhea" id="RHEA:21864"/>
        <dbReference type="ChEBI" id="CHEBI:15377"/>
        <dbReference type="ChEBI" id="CHEBI:15378"/>
        <dbReference type="ChEBI" id="CHEBI:57925"/>
        <dbReference type="ChEBI" id="CHEBI:58896"/>
        <dbReference type="ChEBI" id="CHEBI:71261"/>
        <dbReference type="EC" id="3.1.2.6"/>
    </reaction>
</comment>
<dbReference type="PIRSF" id="PIRSF005457">
    <property type="entry name" value="Glx"/>
    <property type="match status" value="1"/>
</dbReference>
<dbReference type="OrthoDB" id="9802248at2"/>
<dbReference type="InterPro" id="IPR017782">
    <property type="entry name" value="Hydroxyacylglutathione_Hdrlase"/>
</dbReference>
<evidence type="ECO:0000259" key="8">
    <source>
        <dbReference type="SMART" id="SM00849"/>
    </source>
</evidence>
<feature type="binding site" evidence="7">
    <location>
        <position position="56"/>
    </location>
    <ligand>
        <name>Zn(2+)</name>
        <dbReference type="ChEBI" id="CHEBI:29105"/>
        <label>1</label>
    </ligand>
</feature>
<dbReference type="HAMAP" id="MF_01374">
    <property type="entry name" value="Glyoxalase_2"/>
    <property type="match status" value="1"/>
</dbReference>
<feature type="domain" description="Metallo-beta-lactamase" evidence="8">
    <location>
        <begin position="12"/>
        <end position="170"/>
    </location>
</feature>
<dbReference type="SMART" id="SM00849">
    <property type="entry name" value="Lactamase_B"/>
    <property type="match status" value="1"/>
</dbReference>
<dbReference type="GO" id="GO:0019243">
    <property type="term" value="P:methylglyoxal catabolic process to D-lactate via S-lactoyl-glutathione"/>
    <property type="evidence" value="ECO:0007669"/>
    <property type="project" value="UniProtKB-UniRule"/>
</dbReference>
<keyword evidence="4 7" id="KW-0479">Metal-binding</keyword>
<dbReference type="InterPro" id="IPR035680">
    <property type="entry name" value="Clx_II_MBL"/>
</dbReference>
<evidence type="ECO:0000256" key="4">
    <source>
        <dbReference type="ARBA" id="ARBA00022723"/>
    </source>
</evidence>
<evidence type="ECO:0000313" key="9">
    <source>
        <dbReference type="EMBL" id="PSL15176.1"/>
    </source>
</evidence>
<proteinExistence type="inferred from homology"/>
<name>A0A2P8F0D7_9GAMM</name>
<evidence type="ECO:0000256" key="2">
    <source>
        <dbReference type="ARBA" id="ARBA00004963"/>
    </source>
</evidence>
<dbReference type="InterPro" id="IPR032282">
    <property type="entry name" value="HAGH_C"/>
</dbReference>
<evidence type="ECO:0000256" key="7">
    <source>
        <dbReference type="HAMAP-Rule" id="MF_01374"/>
    </source>
</evidence>
<dbReference type="PANTHER" id="PTHR43705">
    <property type="entry name" value="HYDROXYACYLGLUTATHIONE HYDROLASE"/>
    <property type="match status" value="1"/>
</dbReference>
<feature type="binding site" evidence="7">
    <location>
        <position position="170"/>
    </location>
    <ligand>
        <name>Zn(2+)</name>
        <dbReference type="ChEBI" id="CHEBI:29105"/>
        <label>2</label>
    </ligand>
</feature>
<keyword evidence="5 7" id="KW-0378">Hydrolase</keyword>
<dbReference type="PANTHER" id="PTHR43705:SF1">
    <property type="entry name" value="HYDROXYACYLGLUTATHIONE HYDROLASE GLOB"/>
    <property type="match status" value="1"/>
</dbReference>
<dbReference type="Proteomes" id="UP000242133">
    <property type="component" value="Unassembled WGS sequence"/>
</dbReference>
<feature type="binding site" evidence="7">
    <location>
        <position position="112"/>
    </location>
    <ligand>
        <name>Zn(2+)</name>
        <dbReference type="ChEBI" id="CHEBI:29105"/>
        <label>1</label>
    </ligand>
</feature>
<evidence type="ECO:0000313" key="10">
    <source>
        <dbReference type="Proteomes" id="UP000242133"/>
    </source>
</evidence>
<dbReference type="Gene3D" id="3.60.15.10">
    <property type="entry name" value="Ribonuclease Z/Hydroxyacylglutathione hydrolase-like"/>
    <property type="match status" value="1"/>
</dbReference>
<evidence type="ECO:0000256" key="1">
    <source>
        <dbReference type="ARBA" id="ARBA00001623"/>
    </source>
</evidence>
<dbReference type="EC" id="3.1.2.6" evidence="7"/>
<gene>
    <name evidence="7" type="primary">gloB</name>
    <name evidence="9" type="ORF">CLV44_10570</name>
</gene>
<protein>
    <recommendedName>
        <fullName evidence="7">Hydroxyacylglutathione hydrolase</fullName>
        <ecNumber evidence="7">3.1.2.6</ecNumber>
    </recommendedName>
    <alternativeName>
        <fullName evidence="7">Glyoxalase II</fullName>
        <shortName evidence="7">Glx II</shortName>
    </alternativeName>
</protein>
<sequence length="258" mass="28407">MFIVTAIPAFNDNYIWALSTHAQPDAVIVVDPGDAAPVLEWLQREQRSLHAILITHHHNDHTGGVAELSAHADIPVYGPHNSPFKGITHPLAAGDTLELLGQQLNIQAVPAHTRDHISYFQPAGTAQLFCGDTLFLAGCGRLFEGSAKEMLSAMQYFSSLPDTTEVYCTHEYSLANLAFAASVEPENTDIRRVHQHCHELRSQGLPTLPSTIAQEKLINPFMRTQVNTVVLAAEHFCGAALRSEVEVLAALREWKNQF</sequence>
<feature type="binding site" evidence="7">
    <location>
        <position position="60"/>
    </location>
    <ligand>
        <name>Zn(2+)</name>
        <dbReference type="ChEBI" id="CHEBI:29105"/>
        <label>2</label>
    </ligand>
</feature>
<evidence type="ECO:0000256" key="5">
    <source>
        <dbReference type="ARBA" id="ARBA00022801"/>
    </source>
</evidence>
<comment type="cofactor">
    <cofactor evidence="7">
        <name>Zn(2+)</name>
        <dbReference type="ChEBI" id="CHEBI:29105"/>
    </cofactor>
    <text evidence="7">Binds 2 Zn(2+) ions per subunit.</text>
</comment>
<dbReference type="UniPathway" id="UPA00619">
    <property type="reaction ID" value="UER00676"/>
</dbReference>
<feature type="binding site" evidence="7">
    <location>
        <position position="132"/>
    </location>
    <ligand>
        <name>Zn(2+)</name>
        <dbReference type="ChEBI" id="CHEBI:29105"/>
        <label>1</label>
    </ligand>
</feature>
<comment type="subunit">
    <text evidence="7">Monomer.</text>
</comment>
<dbReference type="NCBIfam" id="TIGR03413">
    <property type="entry name" value="GSH_gloB"/>
    <property type="match status" value="1"/>
</dbReference>
<comment type="pathway">
    <text evidence="2 7">Secondary metabolite metabolism; methylglyoxal degradation; (R)-lactate from methylglyoxal: step 2/2.</text>
</comment>
<dbReference type="GO" id="GO:0046872">
    <property type="term" value="F:metal ion binding"/>
    <property type="evidence" value="ECO:0007669"/>
    <property type="project" value="UniProtKB-KW"/>
</dbReference>
<reference evidence="9 10" key="1">
    <citation type="submission" date="2018-03" db="EMBL/GenBank/DDBJ databases">
        <title>Genomic Encyclopedia of Archaeal and Bacterial Type Strains, Phase II (KMG-II): from individual species to whole genera.</title>
        <authorList>
            <person name="Goeker M."/>
        </authorList>
    </citation>
    <scope>NUCLEOTIDE SEQUENCE [LARGE SCALE GENOMIC DNA]</scope>
    <source>
        <strain evidence="9 10">DSM 17586</strain>
    </source>
</reference>
<dbReference type="SUPFAM" id="SSF56281">
    <property type="entry name" value="Metallo-hydrolase/oxidoreductase"/>
    <property type="match status" value="1"/>
</dbReference>
<dbReference type="CDD" id="cd07723">
    <property type="entry name" value="hydroxyacylglutathione_hydrolase_MBL-fold"/>
    <property type="match status" value="1"/>
</dbReference>
<comment type="function">
    <text evidence="7">Thiolesterase that catalyzes the hydrolysis of S-D-lactoyl-glutathione to form glutathione and D-lactic acid.</text>
</comment>
<keyword evidence="6 7" id="KW-0862">Zinc</keyword>
<dbReference type="Pfam" id="PF00753">
    <property type="entry name" value="Lactamase_B"/>
    <property type="match status" value="1"/>
</dbReference>
<comment type="similarity">
    <text evidence="3 7">Belongs to the metallo-beta-lactamase superfamily. Glyoxalase II family.</text>
</comment>
<dbReference type="InterPro" id="IPR050110">
    <property type="entry name" value="Glyoxalase_II_hydrolase"/>
</dbReference>
<accession>A0A2P8F0D7</accession>
<dbReference type="GO" id="GO:0004416">
    <property type="term" value="F:hydroxyacylglutathione hydrolase activity"/>
    <property type="evidence" value="ECO:0007669"/>
    <property type="project" value="UniProtKB-UniRule"/>
</dbReference>
<dbReference type="InterPro" id="IPR036866">
    <property type="entry name" value="RibonucZ/Hydroxyglut_hydro"/>
</dbReference>
<feature type="binding site" evidence="7">
    <location>
        <position position="132"/>
    </location>
    <ligand>
        <name>Zn(2+)</name>
        <dbReference type="ChEBI" id="CHEBI:29105"/>
        <label>2</label>
    </ligand>
</feature>
<dbReference type="AlphaFoldDB" id="A0A2P8F0D7"/>
<feature type="binding site" evidence="7">
    <location>
        <position position="58"/>
    </location>
    <ligand>
        <name>Zn(2+)</name>
        <dbReference type="ChEBI" id="CHEBI:29105"/>
        <label>1</label>
    </ligand>
</feature>
<comment type="caution">
    <text evidence="9">The sequence shown here is derived from an EMBL/GenBank/DDBJ whole genome shotgun (WGS) entry which is preliminary data.</text>
</comment>